<evidence type="ECO:0000256" key="3">
    <source>
        <dbReference type="ARBA" id="ARBA00022448"/>
    </source>
</evidence>
<keyword evidence="3 9" id="KW-0813">Transport</keyword>
<feature type="transmembrane region" description="Helical" evidence="9">
    <location>
        <begin position="875"/>
        <end position="896"/>
    </location>
</feature>
<dbReference type="Gene3D" id="3.30.2090.10">
    <property type="entry name" value="Multidrug efflux transporter AcrB TolC docking domain, DN and DC subdomains"/>
    <property type="match status" value="2"/>
</dbReference>
<evidence type="ECO:0000256" key="6">
    <source>
        <dbReference type="ARBA" id="ARBA00022692"/>
    </source>
</evidence>
<reference evidence="11 12" key="1">
    <citation type="submission" date="2017-07" db="EMBL/GenBank/DDBJ databases">
        <title>Phylogenetic study on the rhizospheric bacterium Ochrobactrum sp. A44.</title>
        <authorList>
            <person name="Krzyzanowska D.M."/>
            <person name="Ossowicki A."/>
            <person name="Rajewska M."/>
            <person name="Maciag T."/>
            <person name="Kaczynski Z."/>
            <person name="Czerwicka M."/>
            <person name="Jafra S."/>
        </authorList>
    </citation>
    <scope>NUCLEOTIDE SEQUENCE [LARGE SCALE GENOMIC DNA]</scope>
    <source>
        <strain evidence="11 12">A44</strain>
    </source>
</reference>
<name>A0A248U8S0_9HYPH</name>
<keyword evidence="7 9" id="KW-1133">Transmembrane helix</keyword>
<feature type="transmembrane region" description="Helical" evidence="9">
    <location>
        <begin position="343"/>
        <end position="362"/>
    </location>
</feature>
<dbReference type="GO" id="GO:0005886">
    <property type="term" value="C:plasma membrane"/>
    <property type="evidence" value="ECO:0007669"/>
    <property type="project" value="UniProtKB-SubCell"/>
</dbReference>
<dbReference type="SUPFAM" id="SSF82866">
    <property type="entry name" value="Multidrug efflux transporter AcrB transmembrane domain"/>
    <property type="match status" value="2"/>
</dbReference>
<dbReference type="InterPro" id="IPR027463">
    <property type="entry name" value="AcrB_DN_DC_subdom"/>
</dbReference>
<keyword evidence="4" id="KW-1003">Cell membrane</keyword>
<evidence type="ECO:0000313" key="11">
    <source>
        <dbReference type="EMBL" id="ASV83115.1"/>
    </source>
</evidence>
<sequence>MNFSRFFVDRPVFAGVLSVLIFVGGLLGMTGLPISEYPEVVPPQIVVRAQYPGANPAVISETVATPLEEQINGVEGMLYMQSQATADGVMTLTVTFALGTDPDQAQQLVQNRISQAEPRLPAEVRTLGVTTAKSSPDLTLVVHLISPNGQYDVNYLRNYAVLKVKDRLARIPGVGQVQIFGGGDYSMRVWIDPQKAAERGLSAGDIANAVRQQNVQAAAGVIGASPSVPGLDMQLSVNAQGRLQNPEDFANIVVKSGSEGEITRLGDVARVEMGAADYSLRSLLDNKSAVGMGVFQAPGSNALEISENIHAAMADLKKSMPEGVDFDIVYDTTQFVKASIESVVHTLLEAIVLVVIVVILFLQTWRASIIPLVAVPVSIVGTFAVMYMFGFSINALSLFGLVLAIGIVVDDAIVVVENVERNIEQGLSPVEATYRAMKEVSGPIIAIALVLVAVFVPLAFITGLTGQFYRQFALTIAISTVISAFNSLTLSPALAALLLRGHDAPKDRLTRIMDKLFGWFFRGFNRAFGASSNVYGRGVGSILSRKSLVMGLYIVLLGVTFVLFRAVPGGFVPAQDKQYLIGFAQLPDAATLDRSEDVIRRMTDIALKQPGVANAIAFPGLSINGFTNSSNSGIVFVTLKPFEERKTPDLSANAITMQLNQQFGAIQDAFIAMFPPPPVQGLGTTGGFKLQLEDRNGLGFRALDDATKAFLAKAYQTPELAGLYSSYQVNVPQLYADLDRVKARQLGVAVTDVFETLQIYLGSLYVNDFNAFGRTYSVRIQADANYRSHSEDIGKLKVRSQSGEMIPLSALLKVDQTVGAERAIRYNGFLSADINGNPAPGFSSGQAQAAIERIAAETLPAGIAFEWTDLTYQQILAGNSGFLVFPLALLLVYLVLAAQYESLALPLSIIMIVPMGIMAALTGVWLTGGDNNVFTQIGLIVLVGLSAKNAILIVEFARELEMSGRSAVEAAIEASRLRLRPILMTSLAFIMGVVPLVISTGAGAEMRSAMGIAVFAGMIGVTAFGIFMTPVFYVLIRKLSGEHPLKHAGAKIEAPHLAPGE</sequence>
<evidence type="ECO:0000256" key="8">
    <source>
        <dbReference type="ARBA" id="ARBA00023136"/>
    </source>
</evidence>
<dbReference type="GO" id="GO:0042910">
    <property type="term" value="F:xenobiotic transmembrane transporter activity"/>
    <property type="evidence" value="ECO:0007669"/>
    <property type="project" value="TreeGrafter"/>
</dbReference>
<accession>A0A248U8S0</accession>
<dbReference type="Gene3D" id="1.20.1640.10">
    <property type="entry name" value="Multidrug efflux transporter AcrB transmembrane domain"/>
    <property type="match status" value="2"/>
</dbReference>
<feature type="transmembrane region" description="Helical" evidence="9">
    <location>
        <begin position="440"/>
        <end position="460"/>
    </location>
</feature>
<dbReference type="EMBL" id="CP022603">
    <property type="protein sequence ID" value="ASV83115.1"/>
    <property type="molecule type" value="Genomic_DNA"/>
</dbReference>
<feature type="transmembrane region" description="Helical" evidence="9">
    <location>
        <begin position="369"/>
        <end position="389"/>
    </location>
</feature>
<gene>
    <name evidence="11" type="ORF">CES85_3890</name>
</gene>
<feature type="domain" description="SSD" evidence="10">
    <location>
        <begin position="368"/>
        <end position="497"/>
    </location>
</feature>
<dbReference type="FunFam" id="3.30.70.1430:FF:000001">
    <property type="entry name" value="Efflux pump membrane transporter"/>
    <property type="match status" value="1"/>
</dbReference>
<dbReference type="KEGG" id="och:CES85_3890"/>
<dbReference type="PROSITE" id="PS50156">
    <property type="entry name" value="SSD"/>
    <property type="match status" value="1"/>
</dbReference>
<dbReference type="SUPFAM" id="SSF82714">
    <property type="entry name" value="Multidrug efflux transporter AcrB TolC docking domain, DN and DC subdomains"/>
    <property type="match status" value="2"/>
</dbReference>
<dbReference type="FunFam" id="1.20.1640.10:FF:000001">
    <property type="entry name" value="Efflux pump membrane transporter"/>
    <property type="match status" value="1"/>
</dbReference>
<dbReference type="Proteomes" id="UP000215256">
    <property type="component" value="Chromosome 2"/>
</dbReference>
<dbReference type="AlphaFoldDB" id="A0A248U8S0"/>
<evidence type="ECO:0000256" key="4">
    <source>
        <dbReference type="ARBA" id="ARBA00022475"/>
    </source>
</evidence>
<feature type="transmembrane region" description="Helical" evidence="9">
    <location>
        <begin position="1010"/>
        <end position="1036"/>
    </location>
</feature>
<evidence type="ECO:0000256" key="2">
    <source>
        <dbReference type="ARBA" id="ARBA00010942"/>
    </source>
</evidence>
<keyword evidence="6 9" id="KW-0812">Transmembrane</keyword>
<evidence type="ECO:0000313" key="12">
    <source>
        <dbReference type="Proteomes" id="UP000215256"/>
    </source>
</evidence>
<dbReference type="Pfam" id="PF00873">
    <property type="entry name" value="ACR_tran"/>
    <property type="match status" value="1"/>
</dbReference>
<evidence type="ECO:0000256" key="9">
    <source>
        <dbReference type="RuleBase" id="RU364070"/>
    </source>
</evidence>
<feature type="transmembrane region" description="Helical" evidence="9">
    <location>
        <begin position="547"/>
        <end position="567"/>
    </location>
</feature>
<feature type="transmembrane region" description="Helical" evidence="9">
    <location>
        <begin position="12"/>
        <end position="34"/>
    </location>
</feature>
<dbReference type="InterPro" id="IPR001036">
    <property type="entry name" value="Acrflvin-R"/>
</dbReference>
<keyword evidence="8 9" id="KW-0472">Membrane</keyword>
<evidence type="ECO:0000256" key="1">
    <source>
        <dbReference type="ARBA" id="ARBA00004429"/>
    </source>
</evidence>
<evidence type="ECO:0000256" key="5">
    <source>
        <dbReference type="ARBA" id="ARBA00022519"/>
    </source>
</evidence>
<dbReference type="NCBIfam" id="TIGR00915">
    <property type="entry name" value="2A0602"/>
    <property type="match status" value="1"/>
</dbReference>
<dbReference type="PANTHER" id="PTHR32063">
    <property type="match status" value="1"/>
</dbReference>
<dbReference type="SUPFAM" id="SSF82693">
    <property type="entry name" value="Multidrug efflux transporter AcrB pore domain, PN1, PN2, PC1 and PC2 subdomains"/>
    <property type="match status" value="4"/>
</dbReference>
<feature type="transmembrane region" description="Helical" evidence="9">
    <location>
        <begin position="933"/>
        <end position="956"/>
    </location>
</feature>
<dbReference type="NCBIfam" id="NF000282">
    <property type="entry name" value="RND_permease_1"/>
    <property type="match status" value="1"/>
</dbReference>
<dbReference type="PRINTS" id="PR00702">
    <property type="entry name" value="ACRIFLAVINRP"/>
</dbReference>
<protein>
    <recommendedName>
        <fullName evidence="9">Efflux pump membrane transporter</fullName>
    </recommendedName>
</protein>
<organism evidence="11 12">
    <name type="scientific">Ochrobactrum quorumnocens</name>
    <dbReference type="NCBI Taxonomy" id="271865"/>
    <lineage>
        <taxon>Bacteria</taxon>
        <taxon>Pseudomonadati</taxon>
        <taxon>Pseudomonadota</taxon>
        <taxon>Alphaproteobacteria</taxon>
        <taxon>Hyphomicrobiales</taxon>
        <taxon>Brucellaceae</taxon>
        <taxon>Brucella/Ochrobactrum group</taxon>
        <taxon>Ochrobactrum</taxon>
    </lineage>
</organism>
<dbReference type="InterPro" id="IPR004764">
    <property type="entry name" value="MdtF-like"/>
</dbReference>
<comment type="subcellular location">
    <subcellularLocation>
        <location evidence="1 9">Cell inner membrane</location>
        <topology evidence="1 9">Multi-pass membrane protein</topology>
    </subcellularLocation>
</comment>
<proteinExistence type="inferred from homology"/>
<dbReference type="GO" id="GO:0015562">
    <property type="term" value="F:efflux transmembrane transporter activity"/>
    <property type="evidence" value="ECO:0007669"/>
    <property type="project" value="InterPro"/>
</dbReference>
<comment type="similarity">
    <text evidence="2 9">Belongs to the resistance-nodulation-cell division (RND) (TC 2.A.6) family.</text>
</comment>
<feature type="transmembrane region" description="Helical" evidence="9">
    <location>
        <begin position="903"/>
        <end position="927"/>
    </location>
</feature>
<dbReference type="Gene3D" id="3.30.70.1430">
    <property type="entry name" value="Multidrug efflux transporter AcrB pore domain"/>
    <property type="match status" value="2"/>
</dbReference>
<feature type="transmembrane region" description="Helical" evidence="9">
    <location>
        <begin position="472"/>
        <end position="499"/>
    </location>
</feature>
<keyword evidence="5 9" id="KW-0997">Cell inner membrane</keyword>
<dbReference type="PANTHER" id="PTHR32063:SF11">
    <property type="entry name" value="CATION OR DRUG EFFLUX SYSTEM PROTEIN"/>
    <property type="match status" value="1"/>
</dbReference>
<evidence type="ECO:0000256" key="7">
    <source>
        <dbReference type="ARBA" id="ARBA00022989"/>
    </source>
</evidence>
<dbReference type="Gene3D" id="3.30.70.1440">
    <property type="entry name" value="Multidrug efflux transporter AcrB pore domain"/>
    <property type="match status" value="1"/>
</dbReference>
<dbReference type="RefSeq" id="WP_095444140.1">
    <property type="nucleotide sequence ID" value="NZ_CP022603.1"/>
</dbReference>
<dbReference type="Gene3D" id="3.30.70.1320">
    <property type="entry name" value="Multidrug efflux transporter AcrB pore domain like"/>
    <property type="match status" value="1"/>
</dbReference>
<dbReference type="InterPro" id="IPR000731">
    <property type="entry name" value="SSD"/>
</dbReference>
<evidence type="ECO:0000259" key="10">
    <source>
        <dbReference type="PROSITE" id="PS50156"/>
    </source>
</evidence>
<dbReference type="GO" id="GO:0009636">
    <property type="term" value="P:response to toxic substance"/>
    <property type="evidence" value="ECO:0007669"/>
    <property type="project" value="UniProtKB-ARBA"/>
</dbReference>
<feature type="transmembrane region" description="Helical" evidence="9">
    <location>
        <begin position="977"/>
        <end position="998"/>
    </location>
</feature>
<dbReference type="OrthoDB" id="9807350at2"/>
<feature type="transmembrane region" description="Helical" evidence="9">
    <location>
        <begin position="395"/>
        <end position="419"/>
    </location>
</feature>